<reference evidence="1" key="1">
    <citation type="journal article" date="2022" name="Int. J. Mol. Sci.">
        <title>Draft Genome of Tanacetum Coccineum: Genomic Comparison of Closely Related Tanacetum-Family Plants.</title>
        <authorList>
            <person name="Yamashiro T."/>
            <person name="Shiraishi A."/>
            <person name="Nakayama K."/>
            <person name="Satake H."/>
        </authorList>
    </citation>
    <scope>NUCLEOTIDE SEQUENCE</scope>
</reference>
<reference evidence="1" key="2">
    <citation type="submission" date="2022-01" db="EMBL/GenBank/DDBJ databases">
        <authorList>
            <person name="Yamashiro T."/>
            <person name="Shiraishi A."/>
            <person name="Satake H."/>
            <person name="Nakayama K."/>
        </authorList>
    </citation>
    <scope>NUCLEOTIDE SEQUENCE</scope>
</reference>
<dbReference type="Proteomes" id="UP001151760">
    <property type="component" value="Unassembled WGS sequence"/>
</dbReference>
<proteinExistence type="predicted"/>
<protein>
    <submittedName>
        <fullName evidence="1">Uncharacterized protein</fullName>
    </submittedName>
</protein>
<sequence>MVRVGCMAYFHDYKWYDSLIDGELKERALILKAQIKGSWGDATTGVMKFCTWLRNSFENIHEIDYDVLDYRLQRPYANDKPKWTLDPYLNIVRTPKRDYETNNGGTIQEGQGYMENPTLEPSVCKIKKFKMKKYTFEANEEYVAIKELHHINHSETNIGSSFARWMMDAS</sequence>
<organism evidence="1 2">
    <name type="scientific">Tanacetum coccineum</name>
    <dbReference type="NCBI Taxonomy" id="301880"/>
    <lineage>
        <taxon>Eukaryota</taxon>
        <taxon>Viridiplantae</taxon>
        <taxon>Streptophyta</taxon>
        <taxon>Embryophyta</taxon>
        <taxon>Tracheophyta</taxon>
        <taxon>Spermatophyta</taxon>
        <taxon>Magnoliopsida</taxon>
        <taxon>eudicotyledons</taxon>
        <taxon>Gunneridae</taxon>
        <taxon>Pentapetalae</taxon>
        <taxon>asterids</taxon>
        <taxon>campanulids</taxon>
        <taxon>Asterales</taxon>
        <taxon>Asteraceae</taxon>
        <taxon>Asteroideae</taxon>
        <taxon>Anthemideae</taxon>
        <taxon>Anthemidinae</taxon>
        <taxon>Tanacetum</taxon>
    </lineage>
</organism>
<accession>A0ABQ5E1A8</accession>
<evidence type="ECO:0000313" key="2">
    <source>
        <dbReference type="Proteomes" id="UP001151760"/>
    </source>
</evidence>
<dbReference type="EMBL" id="BQNB010015702">
    <property type="protein sequence ID" value="GJT43124.1"/>
    <property type="molecule type" value="Genomic_DNA"/>
</dbReference>
<name>A0ABQ5E1A8_9ASTR</name>
<comment type="caution">
    <text evidence="1">The sequence shown here is derived from an EMBL/GenBank/DDBJ whole genome shotgun (WGS) entry which is preliminary data.</text>
</comment>
<gene>
    <name evidence="1" type="ORF">Tco_0951839</name>
</gene>
<evidence type="ECO:0000313" key="1">
    <source>
        <dbReference type="EMBL" id="GJT43124.1"/>
    </source>
</evidence>
<keyword evidence="2" id="KW-1185">Reference proteome</keyword>